<evidence type="ECO:0000259" key="9">
    <source>
        <dbReference type="Pfam" id="PF24576"/>
    </source>
</evidence>
<dbReference type="Pfam" id="PF24576">
    <property type="entry name" value="IR75A_N"/>
    <property type="match status" value="2"/>
</dbReference>
<evidence type="ECO:0000256" key="7">
    <source>
        <dbReference type="ARBA" id="ARBA00023180"/>
    </source>
</evidence>
<feature type="transmembrane region" description="Helical" evidence="8">
    <location>
        <begin position="275"/>
        <end position="293"/>
    </location>
</feature>
<evidence type="ECO:0000256" key="2">
    <source>
        <dbReference type="ARBA" id="ARBA00022475"/>
    </source>
</evidence>
<proteinExistence type="predicted"/>
<dbReference type="OrthoDB" id="413361at2759"/>
<evidence type="ECO:0000256" key="1">
    <source>
        <dbReference type="ARBA" id="ARBA00004651"/>
    </source>
</evidence>
<feature type="transmembrane region" description="Helical" evidence="8">
    <location>
        <begin position="305"/>
        <end position="322"/>
    </location>
</feature>
<organism evidence="10 11">
    <name type="scientific">Habropoda laboriosa</name>
    <dbReference type="NCBI Taxonomy" id="597456"/>
    <lineage>
        <taxon>Eukaryota</taxon>
        <taxon>Metazoa</taxon>
        <taxon>Ecdysozoa</taxon>
        <taxon>Arthropoda</taxon>
        <taxon>Hexapoda</taxon>
        <taxon>Insecta</taxon>
        <taxon>Pterygota</taxon>
        <taxon>Neoptera</taxon>
        <taxon>Endopterygota</taxon>
        <taxon>Hymenoptera</taxon>
        <taxon>Apocrita</taxon>
        <taxon>Aculeata</taxon>
        <taxon>Apoidea</taxon>
        <taxon>Anthophila</taxon>
        <taxon>Apidae</taxon>
        <taxon>Habropoda</taxon>
    </lineage>
</organism>
<keyword evidence="5 8" id="KW-0472">Membrane</keyword>
<gene>
    <name evidence="10" type="ORF">WH47_05468</name>
</gene>
<keyword evidence="3 8" id="KW-0812">Transmembrane</keyword>
<feature type="transmembrane region" description="Helical" evidence="8">
    <location>
        <begin position="334"/>
        <end position="355"/>
    </location>
</feature>
<evidence type="ECO:0000256" key="4">
    <source>
        <dbReference type="ARBA" id="ARBA00022989"/>
    </source>
</evidence>
<dbReference type="AlphaFoldDB" id="A0A0L7RF99"/>
<dbReference type="STRING" id="597456.A0A0L7RF99"/>
<evidence type="ECO:0000256" key="6">
    <source>
        <dbReference type="ARBA" id="ARBA00023170"/>
    </source>
</evidence>
<keyword evidence="6 10" id="KW-0675">Receptor</keyword>
<evidence type="ECO:0000256" key="3">
    <source>
        <dbReference type="ARBA" id="ARBA00022692"/>
    </source>
</evidence>
<evidence type="ECO:0000313" key="11">
    <source>
        <dbReference type="Proteomes" id="UP000053825"/>
    </source>
</evidence>
<dbReference type="InterPro" id="IPR052192">
    <property type="entry name" value="Insect_Ionotropic_Sensory_Rcpt"/>
</dbReference>
<feature type="domain" description="Ionotropic receptor 75a N-terminal" evidence="9">
    <location>
        <begin position="467"/>
        <end position="582"/>
    </location>
</feature>
<keyword evidence="4 8" id="KW-1133">Transmembrane helix</keyword>
<dbReference type="EMBL" id="KQ414606">
    <property type="protein sequence ID" value="KOC69525.1"/>
    <property type="molecule type" value="Genomic_DNA"/>
</dbReference>
<dbReference type="SUPFAM" id="SSF53850">
    <property type="entry name" value="Periplasmic binding protein-like II"/>
    <property type="match status" value="1"/>
</dbReference>
<keyword evidence="11" id="KW-1185">Reference proteome</keyword>
<dbReference type="PANTHER" id="PTHR42643">
    <property type="entry name" value="IONOTROPIC RECEPTOR 20A-RELATED"/>
    <property type="match status" value="1"/>
</dbReference>
<evidence type="ECO:0000256" key="5">
    <source>
        <dbReference type="ARBA" id="ARBA00023136"/>
    </source>
</evidence>
<sequence>MYTTYISMLNSAVESRLDVRKVLRAEYHRLGIFLDCRCDRRRYTRILVDATKYSMYDEMHKWLIFGSNLSHIMEILNDDAFTISTDVILAVPSASNYLLYDVYNPCKDRGGSMNVTYFGTWNSESGLDVTLRQPKIQRRSNLHGIKLKVGFIVNLKPENMSLHDMMLQYNMKTKFGRSKFLYMLLLHLADLFNFTTEIVQINPQRRLDNSGPVFDAFKKNLIDFSASPVAMKADRLDNGDIVGPVWPIRSCFMFRTISSMKMKPGQFLKPLSVKVWYVILAMIGIVTTVLIIFLRIEGIRNPAEIYGLSVLLTIGALSQQGSAFVPSRCASRMAFLQILFFSLLILNYYSASVVSNRLKNKGEKMNDSLINLSKSNMKLAMESTPYIRSFLQVPDREVRYFYDHRWTKIPASQRYLPLNEGLNRVAEGRLAYHTMIDSAYPYIEQTFNYRSICELTEVHLFRTVLAFYARHRSPFTKLMKVGSKYRMYDYSYNWLVLDSNYNHSISLLNDSAYNIVTDVVVAISKKNGYDLYDVYNHCKYRGGSLNVTQLGIWRRDTGLNVTLTQPLINRRANMHGMRLKISGVVQYRPKDMRLEDYMQDINTRSLDSMHKFVHAMILHTGDLFNFSVHASEIIYWDRHSVHGLIFEFLRSNFIDFASNPRIMVSERLDYASLIGAAWPIR</sequence>
<dbReference type="Gene3D" id="1.10.287.70">
    <property type="match status" value="1"/>
</dbReference>
<dbReference type="PANTHER" id="PTHR42643:SF32">
    <property type="entry name" value="IONOTROPIC RECEPTOR 31A, ISOFORM C-RELATED"/>
    <property type="match status" value="1"/>
</dbReference>
<dbReference type="InterPro" id="IPR057074">
    <property type="entry name" value="IR75A_N"/>
</dbReference>
<protein>
    <submittedName>
        <fullName evidence="10">Glutamate receptor, ionotropic kainate 2</fullName>
    </submittedName>
</protein>
<evidence type="ECO:0000313" key="10">
    <source>
        <dbReference type="EMBL" id="KOC69525.1"/>
    </source>
</evidence>
<evidence type="ECO:0000256" key="8">
    <source>
        <dbReference type="SAM" id="Phobius"/>
    </source>
</evidence>
<name>A0A0L7RF99_9HYME</name>
<dbReference type="Proteomes" id="UP000053825">
    <property type="component" value="Unassembled WGS sequence"/>
</dbReference>
<keyword evidence="7" id="KW-0325">Glycoprotein</keyword>
<comment type="subcellular location">
    <subcellularLocation>
        <location evidence="1">Cell membrane</location>
        <topology evidence="1">Multi-pass membrane protein</topology>
    </subcellularLocation>
</comment>
<reference evidence="10 11" key="1">
    <citation type="submission" date="2015-07" db="EMBL/GenBank/DDBJ databases">
        <title>The genome of Habropoda laboriosa.</title>
        <authorList>
            <person name="Pan H."/>
            <person name="Kapheim K."/>
        </authorList>
    </citation>
    <scope>NUCLEOTIDE SEQUENCE [LARGE SCALE GENOMIC DNA]</scope>
    <source>
        <strain evidence="10">0110345459</strain>
    </source>
</reference>
<accession>A0A0L7RF99</accession>
<dbReference type="GO" id="GO:0005886">
    <property type="term" value="C:plasma membrane"/>
    <property type="evidence" value="ECO:0007669"/>
    <property type="project" value="UniProtKB-SubCell"/>
</dbReference>
<feature type="domain" description="Ionotropic receptor 75a N-terminal" evidence="9">
    <location>
        <begin position="14"/>
        <end position="150"/>
    </location>
</feature>
<keyword evidence="2" id="KW-1003">Cell membrane</keyword>